<reference evidence="2 3" key="1">
    <citation type="submission" date="2018-12" db="EMBL/GenBank/DDBJ databases">
        <authorList>
            <person name="Feng G."/>
            <person name="Zhu H."/>
        </authorList>
    </citation>
    <scope>NUCLEOTIDE SEQUENCE [LARGE SCALE GENOMIC DNA]</scope>
    <source>
        <strain evidence="2 3">KCTC 12533</strain>
    </source>
</reference>
<name>A0A3R9MM50_9BACT</name>
<dbReference type="Proteomes" id="UP000273500">
    <property type="component" value="Unassembled WGS sequence"/>
</dbReference>
<feature type="domain" description="FRG" evidence="1">
    <location>
        <begin position="115"/>
        <end position="234"/>
    </location>
</feature>
<dbReference type="InterPro" id="IPR014966">
    <property type="entry name" value="FRG-dom"/>
</dbReference>
<evidence type="ECO:0000313" key="2">
    <source>
        <dbReference type="EMBL" id="RSK45497.1"/>
    </source>
</evidence>
<accession>A0A3R9MM50</accession>
<protein>
    <submittedName>
        <fullName evidence="2">FRG domain-containing protein</fullName>
    </submittedName>
</protein>
<dbReference type="AlphaFoldDB" id="A0A3R9MM50"/>
<organism evidence="2 3">
    <name type="scientific">Hymenobacter rigui</name>
    <dbReference type="NCBI Taxonomy" id="334424"/>
    <lineage>
        <taxon>Bacteria</taxon>
        <taxon>Pseudomonadati</taxon>
        <taxon>Bacteroidota</taxon>
        <taxon>Cytophagia</taxon>
        <taxon>Cytophagales</taxon>
        <taxon>Hymenobacteraceae</taxon>
        <taxon>Hymenobacter</taxon>
    </lineage>
</organism>
<gene>
    <name evidence="2" type="ORF">EI291_18035</name>
</gene>
<keyword evidence="3" id="KW-1185">Reference proteome</keyword>
<dbReference type="Pfam" id="PF08867">
    <property type="entry name" value="FRG"/>
    <property type="match status" value="1"/>
</dbReference>
<evidence type="ECO:0000259" key="1">
    <source>
        <dbReference type="SMART" id="SM00901"/>
    </source>
</evidence>
<comment type="caution">
    <text evidence="2">The sequence shown here is derived from an EMBL/GenBank/DDBJ whole genome shotgun (WGS) entry which is preliminary data.</text>
</comment>
<dbReference type="RefSeq" id="WP_125423301.1">
    <property type="nucleotide sequence ID" value="NZ_RWIT01000013.1"/>
</dbReference>
<proteinExistence type="predicted"/>
<dbReference type="OrthoDB" id="9816036at2"/>
<evidence type="ECO:0000313" key="3">
    <source>
        <dbReference type="Proteomes" id="UP000273500"/>
    </source>
</evidence>
<dbReference type="EMBL" id="RWIT01000013">
    <property type="protein sequence ID" value="RSK45497.1"/>
    <property type="molecule type" value="Genomic_DNA"/>
</dbReference>
<sequence>MGASPEHLLLDQKIKLLWEWGQSGGWKTLLDKPLVEELMQVREMPDGSGLVDPSTLTSRVRALANAEYGSQLLPPLLHPEHLSMYQSFVQKDNYFDQQRIDTVAELEALITEFAPKTDHLFRGINEAKFMLYSSLQRNWIINKRETKPTDHQLFLERLMANARIYCGGLLAKYIEANGGDSGNDVSVLSILQHYSCPTPLLDWTYSFPVALYFAALGATEAQPRPAREIDNYVSVYFIQEQGFAQAGLREMVTVSIEGNLPLIKQMFKASVEALKQRRGIMASASYTFSDENLDKFANDDAAAIRWARASFPGGGLTSYICRVEHLKRIPNSYFSDQGDDSVHIGLENNPNVINQKGVFTWNSSSTEPMEYVVHEQVIQDNPEAAHSYSHCFNINKALLPHLRQRLPQLGITDAFIFPEQDQEHLREVVWAIFDMTAAEFD</sequence>
<dbReference type="SMART" id="SM00901">
    <property type="entry name" value="FRG"/>
    <property type="match status" value="1"/>
</dbReference>